<evidence type="ECO:0000313" key="5">
    <source>
        <dbReference type="Proteomes" id="UP000193387"/>
    </source>
</evidence>
<dbReference type="EMBL" id="LQPR01000084">
    <property type="protein sequence ID" value="ORW64171.1"/>
    <property type="molecule type" value="Genomic_DNA"/>
</dbReference>
<sequence>MRVLARAVVILTVEVEGQPWGVTISSCSSLSAAPPRLVCSLESRTVAAAAIAEHGRFGINILSAAQAELAATSAKAGIPKFLDRALLIHREDPEVSTPQIADALYNLDCIVVSRLRIVDHDLVVGGVRWSKSGPQHDPLLYFNQSFRALDRQA</sequence>
<protein>
    <recommendedName>
        <fullName evidence="3">Flavin reductase like domain-containing protein</fullName>
    </recommendedName>
</protein>
<keyword evidence="5" id="KW-1185">Reference proteome</keyword>
<dbReference type="InterPro" id="IPR002563">
    <property type="entry name" value="Flavin_Rdtase-like_dom"/>
</dbReference>
<evidence type="ECO:0000256" key="1">
    <source>
        <dbReference type="ARBA" id="ARBA00008898"/>
    </source>
</evidence>
<dbReference type="GO" id="GO:0042602">
    <property type="term" value="F:riboflavin reductase (NADPH) activity"/>
    <property type="evidence" value="ECO:0007669"/>
    <property type="project" value="TreeGrafter"/>
</dbReference>
<dbReference type="SUPFAM" id="SSF50475">
    <property type="entry name" value="FMN-binding split barrel"/>
    <property type="match status" value="1"/>
</dbReference>
<feature type="domain" description="Flavin reductase like" evidence="3">
    <location>
        <begin position="1"/>
        <end position="148"/>
    </location>
</feature>
<dbReference type="Pfam" id="PF01613">
    <property type="entry name" value="Flavin_Reduct"/>
    <property type="match status" value="1"/>
</dbReference>
<gene>
    <name evidence="4" type="ORF">AWC23_26395</name>
</gene>
<dbReference type="Gene3D" id="2.30.110.10">
    <property type="entry name" value="Electron Transport, Fmn-binding Protein, Chain A"/>
    <property type="match status" value="1"/>
</dbReference>
<comment type="similarity">
    <text evidence="1">Belongs to the non-flavoprotein flavin reductase family.</text>
</comment>
<dbReference type="PANTHER" id="PTHR30466:SF1">
    <property type="entry name" value="FMN REDUCTASE (NADH) RUTF"/>
    <property type="match status" value="1"/>
</dbReference>
<keyword evidence="2" id="KW-0560">Oxidoreductase</keyword>
<dbReference type="SMART" id="SM00903">
    <property type="entry name" value="Flavin_Reduct"/>
    <property type="match status" value="1"/>
</dbReference>
<evidence type="ECO:0000313" key="4">
    <source>
        <dbReference type="EMBL" id="ORW64171.1"/>
    </source>
</evidence>
<organism evidence="4 5">
    <name type="scientific">Mycobacterium saskatchewanense</name>
    <dbReference type="NCBI Taxonomy" id="220927"/>
    <lineage>
        <taxon>Bacteria</taxon>
        <taxon>Bacillati</taxon>
        <taxon>Actinomycetota</taxon>
        <taxon>Actinomycetes</taxon>
        <taxon>Mycobacteriales</taxon>
        <taxon>Mycobacteriaceae</taxon>
        <taxon>Mycobacterium</taxon>
        <taxon>Mycobacterium simiae complex</taxon>
    </lineage>
</organism>
<accession>A0AAJ3TSV0</accession>
<dbReference type="GO" id="GO:0010181">
    <property type="term" value="F:FMN binding"/>
    <property type="evidence" value="ECO:0007669"/>
    <property type="project" value="InterPro"/>
</dbReference>
<evidence type="ECO:0000256" key="2">
    <source>
        <dbReference type="ARBA" id="ARBA00023002"/>
    </source>
</evidence>
<comment type="caution">
    <text evidence="4">The sequence shown here is derived from an EMBL/GenBank/DDBJ whole genome shotgun (WGS) entry which is preliminary data.</text>
</comment>
<dbReference type="PROSITE" id="PS51257">
    <property type="entry name" value="PROKAR_LIPOPROTEIN"/>
    <property type="match status" value="1"/>
</dbReference>
<dbReference type="AlphaFoldDB" id="A0AAJ3TSV0"/>
<dbReference type="InterPro" id="IPR012349">
    <property type="entry name" value="Split_barrel_FMN-bd"/>
</dbReference>
<dbReference type="InterPro" id="IPR050268">
    <property type="entry name" value="NADH-dep_flavin_reductase"/>
</dbReference>
<dbReference type="PANTHER" id="PTHR30466">
    <property type="entry name" value="FLAVIN REDUCTASE"/>
    <property type="match status" value="1"/>
</dbReference>
<evidence type="ECO:0000259" key="3">
    <source>
        <dbReference type="SMART" id="SM00903"/>
    </source>
</evidence>
<proteinExistence type="inferred from homology"/>
<dbReference type="RefSeq" id="WP_158090773.1">
    <property type="nucleotide sequence ID" value="NZ_AP022573.1"/>
</dbReference>
<reference evidence="4 5" key="1">
    <citation type="submission" date="2016-01" db="EMBL/GenBank/DDBJ databases">
        <title>The new phylogeny of the genus Mycobacterium.</title>
        <authorList>
            <person name="Tarcisio F."/>
            <person name="Conor M."/>
            <person name="Antonella G."/>
            <person name="Elisabetta G."/>
            <person name="Giulia F.S."/>
            <person name="Sara T."/>
            <person name="Anna F."/>
            <person name="Clotilde B."/>
            <person name="Roberto B."/>
            <person name="Veronica D.S."/>
            <person name="Fabio R."/>
            <person name="Monica P."/>
            <person name="Olivier J."/>
            <person name="Enrico T."/>
            <person name="Nicola S."/>
        </authorList>
    </citation>
    <scope>NUCLEOTIDE SEQUENCE [LARGE SCALE GENOMIC DNA]</scope>
    <source>
        <strain evidence="4 5">DSM 44616</strain>
    </source>
</reference>
<name>A0AAJ3TSV0_9MYCO</name>
<dbReference type="Proteomes" id="UP000193387">
    <property type="component" value="Unassembled WGS sequence"/>
</dbReference>